<reference evidence="2 3" key="1">
    <citation type="submission" date="2020-04" db="EMBL/GenBank/DDBJ databases">
        <title>Whole-genome sequencing of Vibrio spp. from China reveals different genetic environments of blaCTX-M-14 among diverse lineages.</title>
        <authorList>
            <person name="Zheng Z."/>
            <person name="Ye L."/>
            <person name="Chen S."/>
        </authorList>
    </citation>
    <scope>NUCLEOTIDE SEQUENCE [LARGE SCALE GENOMIC DNA]</scope>
    <source>
        <strain evidence="2 3">Vb1636</strain>
    </source>
</reference>
<dbReference type="PROSITE" id="PS51257">
    <property type="entry name" value="PROKAR_LIPOPROTEIN"/>
    <property type="match status" value="1"/>
</dbReference>
<evidence type="ECO:0000313" key="3">
    <source>
        <dbReference type="Proteomes" id="UP000565155"/>
    </source>
</evidence>
<dbReference type="AlphaFoldDB" id="A0A7Y0R006"/>
<sequence length="70" mass="7655">MTIQRFIGGGVMTLVLTVLIFLSCIAMLAIGVMFSRRPIKGGGCCKASDVADVGTRKRKNRSHYSSRNTY</sequence>
<keyword evidence="1" id="KW-0472">Membrane</keyword>
<keyword evidence="1" id="KW-0812">Transmembrane</keyword>
<dbReference type="Proteomes" id="UP000565155">
    <property type="component" value="Unassembled WGS sequence"/>
</dbReference>
<organism evidence="2 3">
    <name type="scientific">Vibrio alginolyticus</name>
    <dbReference type="NCBI Taxonomy" id="663"/>
    <lineage>
        <taxon>Bacteria</taxon>
        <taxon>Pseudomonadati</taxon>
        <taxon>Pseudomonadota</taxon>
        <taxon>Gammaproteobacteria</taxon>
        <taxon>Vibrionales</taxon>
        <taxon>Vibrionaceae</taxon>
        <taxon>Vibrio</taxon>
    </lineage>
</organism>
<accession>A0A7Y0R006</accession>
<evidence type="ECO:0000313" key="2">
    <source>
        <dbReference type="EMBL" id="NMR75070.1"/>
    </source>
</evidence>
<dbReference type="EMBL" id="JABCMA010000018">
    <property type="protein sequence ID" value="NMR75070.1"/>
    <property type="molecule type" value="Genomic_DNA"/>
</dbReference>
<proteinExistence type="predicted"/>
<keyword evidence="1" id="KW-1133">Transmembrane helix</keyword>
<gene>
    <name evidence="2" type="ORF">HKB35_15745</name>
</gene>
<comment type="caution">
    <text evidence="2">The sequence shown here is derived from an EMBL/GenBank/DDBJ whole genome shotgun (WGS) entry which is preliminary data.</text>
</comment>
<protein>
    <submittedName>
        <fullName evidence="2">Uncharacterized protein</fullName>
    </submittedName>
</protein>
<name>A0A7Y0R006_VIBAL</name>
<feature type="transmembrane region" description="Helical" evidence="1">
    <location>
        <begin position="6"/>
        <end position="30"/>
    </location>
</feature>
<evidence type="ECO:0000256" key="1">
    <source>
        <dbReference type="SAM" id="Phobius"/>
    </source>
</evidence>